<evidence type="ECO:0000256" key="4">
    <source>
        <dbReference type="ARBA" id="ARBA00022801"/>
    </source>
</evidence>
<evidence type="ECO:0000256" key="6">
    <source>
        <dbReference type="HAMAP-Rule" id="MF_00227"/>
    </source>
</evidence>
<dbReference type="Gene3D" id="3.30.230.10">
    <property type="match status" value="1"/>
</dbReference>
<organism evidence="8 9">
    <name type="scientific">Brotaphodocola catenula</name>
    <dbReference type="NCBI Taxonomy" id="2885361"/>
    <lineage>
        <taxon>Bacteria</taxon>
        <taxon>Bacillati</taxon>
        <taxon>Bacillota</taxon>
        <taxon>Clostridia</taxon>
        <taxon>Lachnospirales</taxon>
        <taxon>Lachnospiraceae</taxon>
        <taxon>Brotaphodocola</taxon>
    </lineage>
</organism>
<accession>A0AAE3APP9</accession>
<evidence type="ECO:0000256" key="5">
    <source>
        <dbReference type="ARBA" id="ARBA00022884"/>
    </source>
</evidence>
<keyword evidence="9" id="KW-1185">Reference proteome</keyword>
<sequence>MKRFPSIRKNRDFQTVYRMGKSCANRQLVMYVKRTEEPATRIGISVSKKVGNSVVRHHITRLVRESFRLHMDMLETGCDIVVVARAAAKDSDYKTIERAFMHLCGLHNIVRESK</sequence>
<keyword evidence="5 6" id="KW-0694">RNA-binding</keyword>
<dbReference type="InterPro" id="IPR014721">
    <property type="entry name" value="Ribsml_uS5_D2-typ_fold_subgr"/>
</dbReference>
<evidence type="ECO:0000256" key="7">
    <source>
        <dbReference type="NCBIfam" id="TIGR00188"/>
    </source>
</evidence>
<gene>
    <name evidence="6 8" type="primary">rnpA</name>
    <name evidence="8" type="ORF">LKD32_05715</name>
</gene>
<dbReference type="GO" id="GO:0030677">
    <property type="term" value="C:ribonuclease P complex"/>
    <property type="evidence" value="ECO:0007669"/>
    <property type="project" value="TreeGrafter"/>
</dbReference>
<evidence type="ECO:0000256" key="1">
    <source>
        <dbReference type="ARBA" id="ARBA00022694"/>
    </source>
</evidence>
<dbReference type="AlphaFoldDB" id="A0AAE3APP9"/>
<dbReference type="InterPro" id="IPR000100">
    <property type="entry name" value="RNase_P"/>
</dbReference>
<keyword evidence="4 6" id="KW-0378">Hydrolase</keyword>
<dbReference type="EMBL" id="JAJEPU010000012">
    <property type="protein sequence ID" value="MCC2164380.1"/>
    <property type="molecule type" value="Genomic_DNA"/>
</dbReference>
<comment type="catalytic activity">
    <reaction evidence="6">
        <text>Endonucleolytic cleavage of RNA, removing 5'-extranucleotides from tRNA precursor.</text>
        <dbReference type="EC" id="3.1.26.5"/>
    </reaction>
</comment>
<comment type="caution">
    <text evidence="8">The sequence shown here is derived from an EMBL/GenBank/DDBJ whole genome shotgun (WGS) entry which is preliminary data.</text>
</comment>
<dbReference type="EC" id="3.1.26.5" evidence="6 7"/>
<comment type="function">
    <text evidence="6">RNaseP catalyzes the removal of the 5'-leader sequence from pre-tRNA to produce the mature 5'-terminus. It can also cleave other RNA substrates such as 4.5S RNA. The protein component plays an auxiliary but essential role in vivo by binding to the 5'-leader sequence and broadening the substrate specificity of the ribozyme.</text>
</comment>
<proteinExistence type="inferred from homology"/>
<evidence type="ECO:0000313" key="9">
    <source>
        <dbReference type="Proteomes" id="UP001198962"/>
    </source>
</evidence>
<dbReference type="GO" id="GO:0004526">
    <property type="term" value="F:ribonuclease P activity"/>
    <property type="evidence" value="ECO:0007669"/>
    <property type="project" value="UniProtKB-UniRule"/>
</dbReference>
<dbReference type="GO" id="GO:0042781">
    <property type="term" value="F:3'-tRNA processing endoribonuclease activity"/>
    <property type="evidence" value="ECO:0007669"/>
    <property type="project" value="TreeGrafter"/>
</dbReference>
<name>A0AAE3APP9_9FIRM</name>
<dbReference type="NCBIfam" id="TIGR00188">
    <property type="entry name" value="rnpA"/>
    <property type="match status" value="1"/>
</dbReference>
<protein>
    <recommendedName>
        <fullName evidence="6 7">Ribonuclease P protein component</fullName>
        <shortName evidence="6">RNase P protein</shortName>
        <shortName evidence="6">RNaseP protein</shortName>
        <ecNumber evidence="6 7">3.1.26.5</ecNumber>
    </recommendedName>
    <alternativeName>
        <fullName evidence="6">Protein C5</fullName>
    </alternativeName>
</protein>
<evidence type="ECO:0000256" key="2">
    <source>
        <dbReference type="ARBA" id="ARBA00022722"/>
    </source>
</evidence>
<dbReference type="RefSeq" id="WP_308451035.1">
    <property type="nucleotide sequence ID" value="NZ_JAJEPU010000012.1"/>
</dbReference>
<keyword evidence="2 6" id="KW-0540">Nuclease</keyword>
<keyword evidence="1 6" id="KW-0819">tRNA processing</keyword>
<dbReference type="PANTHER" id="PTHR33992:SF1">
    <property type="entry name" value="RIBONUCLEASE P PROTEIN COMPONENT"/>
    <property type="match status" value="1"/>
</dbReference>
<dbReference type="InterPro" id="IPR020568">
    <property type="entry name" value="Ribosomal_Su5_D2-typ_SF"/>
</dbReference>
<dbReference type="GO" id="GO:0001682">
    <property type="term" value="P:tRNA 5'-leader removal"/>
    <property type="evidence" value="ECO:0007669"/>
    <property type="project" value="UniProtKB-UniRule"/>
</dbReference>
<dbReference type="PANTHER" id="PTHR33992">
    <property type="entry name" value="RIBONUCLEASE P PROTEIN COMPONENT"/>
    <property type="match status" value="1"/>
</dbReference>
<dbReference type="Pfam" id="PF00825">
    <property type="entry name" value="Ribonuclease_P"/>
    <property type="match status" value="1"/>
</dbReference>
<dbReference type="Proteomes" id="UP001198962">
    <property type="component" value="Unassembled WGS sequence"/>
</dbReference>
<evidence type="ECO:0000313" key="8">
    <source>
        <dbReference type="EMBL" id="MCC2164380.1"/>
    </source>
</evidence>
<keyword evidence="3 6" id="KW-0255">Endonuclease</keyword>
<dbReference type="HAMAP" id="MF_00227">
    <property type="entry name" value="RNase_P"/>
    <property type="match status" value="1"/>
</dbReference>
<comment type="similarity">
    <text evidence="6">Belongs to the RnpA family.</text>
</comment>
<dbReference type="SUPFAM" id="SSF54211">
    <property type="entry name" value="Ribosomal protein S5 domain 2-like"/>
    <property type="match status" value="1"/>
</dbReference>
<comment type="subunit">
    <text evidence="6">Consists of a catalytic RNA component (M1 or rnpB) and a protein subunit.</text>
</comment>
<dbReference type="GO" id="GO:0000049">
    <property type="term" value="F:tRNA binding"/>
    <property type="evidence" value="ECO:0007669"/>
    <property type="project" value="UniProtKB-UniRule"/>
</dbReference>
<evidence type="ECO:0000256" key="3">
    <source>
        <dbReference type="ARBA" id="ARBA00022759"/>
    </source>
</evidence>
<reference evidence="8" key="1">
    <citation type="submission" date="2021-10" db="EMBL/GenBank/DDBJ databases">
        <title>Anaerobic single-cell dispensing facilitates the cultivation of human gut bacteria.</title>
        <authorList>
            <person name="Afrizal A."/>
        </authorList>
    </citation>
    <scope>NUCLEOTIDE SEQUENCE</scope>
    <source>
        <strain evidence="8">CLA-AA-H274</strain>
    </source>
</reference>